<name>A0A8S1GVT5_9PELO</name>
<dbReference type="PROSITE" id="PS01031">
    <property type="entry name" value="SHSP"/>
    <property type="match status" value="1"/>
</dbReference>
<evidence type="ECO:0000313" key="6">
    <source>
        <dbReference type="Proteomes" id="UP000835052"/>
    </source>
</evidence>
<evidence type="ECO:0000313" key="5">
    <source>
        <dbReference type="EMBL" id="CAD6186843.1"/>
    </source>
</evidence>
<dbReference type="Gene3D" id="2.60.40.790">
    <property type="match status" value="1"/>
</dbReference>
<dbReference type="SUPFAM" id="SSF49764">
    <property type="entry name" value="HSP20-like chaperones"/>
    <property type="match status" value="1"/>
</dbReference>
<sequence>MSIYPYFRSPISLFNEMMRDIARMERQMISPFSRALPRYDPEATSDTQVLNDSEKFALKLNVSDYKPEELKINLDGRQLTIEGVQEIKNDDGFSKRTFLRTVLLPEDVNLSEVVSSLSHDGHLSVEDCPSRSFGSKQRRKTVVR</sequence>
<reference evidence="5" key="1">
    <citation type="submission" date="2020-10" db="EMBL/GenBank/DDBJ databases">
        <authorList>
            <person name="Kikuchi T."/>
        </authorList>
    </citation>
    <scope>NUCLEOTIDE SEQUENCE</scope>
    <source>
        <strain evidence="5">NKZ352</strain>
    </source>
</reference>
<dbReference type="GO" id="GO:0005634">
    <property type="term" value="C:nucleus"/>
    <property type="evidence" value="ECO:0007669"/>
    <property type="project" value="TreeGrafter"/>
</dbReference>
<dbReference type="GO" id="GO:0005737">
    <property type="term" value="C:cytoplasm"/>
    <property type="evidence" value="ECO:0007669"/>
    <property type="project" value="TreeGrafter"/>
</dbReference>
<evidence type="ECO:0000256" key="3">
    <source>
        <dbReference type="SAM" id="MobiDB-lite"/>
    </source>
</evidence>
<feature type="region of interest" description="Disordered" evidence="3">
    <location>
        <begin position="125"/>
        <end position="144"/>
    </location>
</feature>
<evidence type="ECO:0000256" key="2">
    <source>
        <dbReference type="RuleBase" id="RU003616"/>
    </source>
</evidence>
<keyword evidence="6" id="KW-1185">Reference proteome</keyword>
<comment type="caution">
    <text evidence="5">The sequence shown here is derived from an EMBL/GenBank/DDBJ whole genome shotgun (WGS) entry which is preliminary data.</text>
</comment>
<feature type="domain" description="SHSP" evidence="4">
    <location>
        <begin position="38"/>
        <end position="144"/>
    </location>
</feature>
<comment type="similarity">
    <text evidence="1 2">Belongs to the small heat shock protein (HSP20) family.</text>
</comment>
<gene>
    <name evidence="5" type="ORF">CAUJ_LOCUS2762</name>
</gene>
<dbReference type="GO" id="GO:0036498">
    <property type="term" value="P:IRE1-mediated unfolded protein response"/>
    <property type="evidence" value="ECO:0007669"/>
    <property type="project" value="TreeGrafter"/>
</dbReference>
<organism evidence="5 6">
    <name type="scientific">Caenorhabditis auriculariae</name>
    <dbReference type="NCBI Taxonomy" id="2777116"/>
    <lineage>
        <taxon>Eukaryota</taxon>
        <taxon>Metazoa</taxon>
        <taxon>Ecdysozoa</taxon>
        <taxon>Nematoda</taxon>
        <taxon>Chromadorea</taxon>
        <taxon>Rhabditida</taxon>
        <taxon>Rhabditina</taxon>
        <taxon>Rhabditomorpha</taxon>
        <taxon>Rhabditoidea</taxon>
        <taxon>Rhabditidae</taxon>
        <taxon>Peloderinae</taxon>
        <taxon>Caenorhabditis</taxon>
    </lineage>
</organism>
<dbReference type="Pfam" id="PF00011">
    <property type="entry name" value="HSP20"/>
    <property type="match status" value="1"/>
</dbReference>
<dbReference type="CDD" id="cd06526">
    <property type="entry name" value="metazoan_ACD"/>
    <property type="match status" value="1"/>
</dbReference>
<dbReference type="AlphaFoldDB" id="A0A8S1GVT5"/>
<dbReference type="OrthoDB" id="1431247at2759"/>
<dbReference type="PANTHER" id="PTHR45640">
    <property type="entry name" value="HEAT SHOCK PROTEIN HSP-12.2-RELATED"/>
    <property type="match status" value="1"/>
</dbReference>
<protein>
    <recommendedName>
        <fullName evidence="4">SHSP domain-containing protein</fullName>
    </recommendedName>
</protein>
<proteinExistence type="inferred from homology"/>
<evidence type="ECO:0000256" key="1">
    <source>
        <dbReference type="PROSITE-ProRule" id="PRU00285"/>
    </source>
</evidence>
<dbReference type="InterPro" id="IPR002068">
    <property type="entry name" value="A-crystallin/Hsp20_dom"/>
</dbReference>
<dbReference type="GO" id="GO:0009408">
    <property type="term" value="P:response to heat"/>
    <property type="evidence" value="ECO:0007669"/>
    <property type="project" value="TreeGrafter"/>
</dbReference>
<accession>A0A8S1GVT5</accession>
<dbReference type="PANTHER" id="PTHR45640:SF1">
    <property type="entry name" value="HEAT SHOCK PROTEIN HSP-16.1_HSP-16.11-RELATED"/>
    <property type="match status" value="1"/>
</dbReference>
<dbReference type="EMBL" id="CAJGYM010000005">
    <property type="protein sequence ID" value="CAD6186843.1"/>
    <property type="molecule type" value="Genomic_DNA"/>
</dbReference>
<evidence type="ECO:0000259" key="4">
    <source>
        <dbReference type="PROSITE" id="PS01031"/>
    </source>
</evidence>
<dbReference type="PRINTS" id="PR00299">
    <property type="entry name" value="ACRYSTALLIN"/>
</dbReference>
<dbReference type="GO" id="GO:0051082">
    <property type="term" value="F:unfolded protein binding"/>
    <property type="evidence" value="ECO:0007669"/>
    <property type="project" value="TreeGrafter"/>
</dbReference>
<dbReference type="Proteomes" id="UP000835052">
    <property type="component" value="Unassembled WGS sequence"/>
</dbReference>
<dbReference type="InterPro" id="IPR001436">
    <property type="entry name" value="Alpha-crystallin/sHSP_animal"/>
</dbReference>
<dbReference type="GO" id="GO:0042026">
    <property type="term" value="P:protein refolding"/>
    <property type="evidence" value="ECO:0007669"/>
    <property type="project" value="TreeGrafter"/>
</dbReference>
<dbReference type="InterPro" id="IPR008978">
    <property type="entry name" value="HSP20-like_chaperone"/>
</dbReference>